<dbReference type="CDD" id="cd00082">
    <property type="entry name" value="HisKA"/>
    <property type="match status" value="1"/>
</dbReference>
<dbReference type="Gene3D" id="3.30.565.10">
    <property type="entry name" value="Histidine kinase-like ATPase, C-terminal domain"/>
    <property type="match status" value="1"/>
</dbReference>
<dbReference type="GO" id="GO:0000155">
    <property type="term" value="F:phosphorelay sensor kinase activity"/>
    <property type="evidence" value="ECO:0007669"/>
    <property type="project" value="InterPro"/>
</dbReference>
<gene>
    <name evidence="15" type="ORF">EUA93_04510</name>
</gene>
<evidence type="ECO:0000256" key="12">
    <source>
        <dbReference type="SAM" id="Phobius"/>
    </source>
</evidence>
<dbReference type="SMART" id="SM00304">
    <property type="entry name" value="HAMP"/>
    <property type="match status" value="1"/>
</dbReference>
<dbReference type="Proteomes" id="UP000294071">
    <property type="component" value="Unassembled WGS sequence"/>
</dbReference>
<dbReference type="PRINTS" id="PR00344">
    <property type="entry name" value="BCTRLSENSOR"/>
</dbReference>
<dbReference type="PROSITE" id="PS50885">
    <property type="entry name" value="HAMP"/>
    <property type="match status" value="1"/>
</dbReference>
<sequence length="443" mass="46305">MDRLLRRVAPRSFRGTIVASTVGLMSIAMVVVGLGIQVVLGFAAQRDIRQVLDDRSAAMVTVIEQASATALAVPSDALEPGMVVYDASGTRVAGSVESEVRDAADDLGTTDVVRTVQGPSDEQRLLGTPFTTPSGDSGVLVVSQETGPYERSELYALLATIVLGLVVIGVAAVIALRVTRQALRPVTQMADRAAEWSELDLTHRFALGPPTNELAALGETLDHLLDRVASAIRSEQRLTSELAHELRTPLTAIQGSADLALLRGVEDEAVREDLRQISASARDMAGVISTLLDIARDGTTVGREQACRMAEVVPGLLAAAGDDVEVVDRTAGSTARMAAPAALVVRAVAPVVGNAVRHARHRVVVDATDHADHVEIVVRDDGPGVTPALRETLFEPGVSGSDGGAGLGLGIARRVARSFGGDVTLDPGPDGAGATFRTSVPRR</sequence>
<feature type="domain" description="Histidine kinase" evidence="13">
    <location>
        <begin position="241"/>
        <end position="443"/>
    </location>
</feature>
<dbReference type="InterPro" id="IPR005467">
    <property type="entry name" value="His_kinase_dom"/>
</dbReference>
<dbReference type="InterPro" id="IPR036890">
    <property type="entry name" value="HATPase_C_sf"/>
</dbReference>
<dbReference type="EC" id="2.7.13.3" evidence="3"/>
<keyword evidence="16" id="KW-1185">Reference proteome</keyword>
<dbReference type="Pfam" id="PF00672">
    <property type="entry name" value="HAMP"/>
    <property type="match status" value="1"/>
</dbReference>
<accession>A0A4V1RKW3</accession>
<evidence type="ECO:0000256" key="5">
    <source>
        <dbReference type="ARBA" id="ARBA00022679"/>
    </source>
</evidence>
<proteinExistence type="predicted"/>
<feature type="transmembrane region" description="Helical" evidence="12">
    <location>
        <begin position="21"/>
        <end position="44"/>
    </location>
</feature>
<name>A0A4V1RKW3_9ACTN</name>
<dbReference type="InterPro" id="IPR003594">
    <property type="entry name" value="HATPase_dom"/>
</dbReference>
<dbReference type="SUPFAM" id="SSF55874">
    <property type="entry name" value="ATPase domain of HSP90 chaperone/DNA topoisomerase II/histidine kinase"/>
    <property type="match status" value="1"/>
</dbReference>
<dbReference type="GO" id="GO:0005886">
    <property type="term" value="C:plasma membrane"/>
    <property type="evidence" value="ECO:0007669"/>
    <property type="project" value="UniProtKB-SubCell"/>
</dbReference>
<dbReference type="Pfam" id="PF00512">
    <property type="entry name" value="HisKA"/>
    <property type="match status" value="1"/>
</dbReference>
<dbReference type="InterPro" id="IPR004358">
    <property type="entry name" value="Sig_transdc_His_kin-like_C"/>
</dbReference>
<keyword evidence="7 15" id="KW-0418">Kinase</keyword>
<dbReference type="Gene3D" id="1.10.287.130">
    <property type="match status" value="1"/>
</dbReference>
<dbReference type="InterPro" id="IPR036097">
    <property type="entry name" value="HisK_dim/P_sf"/>
</dbReference>
<keyword evidence="10 12" id="KW-0472">Membrane</keyword>
<evidence type="ECO:0000256" key="8">
    <source>
        <dbReference type="ARBA" id="ARBA00022989"/>
    </source>
</evidence>
<dbReference type="Pfam" id="PF02518">
    <property type="entry name" value="HATPase_c"/>
    <property type="match status" value="1"/>
</dbReference>
<dbReference type="PROSITE" id="PS50109">
    <property type="entry name" value="HIS_KIN"/>
    <property type="match status" value="1"/>
</dbReference>
<reference evidence="15 16" key="1">
    <citation type="submission" date="2019-01" db="EMBL/GenBank/DDBJ databases">
        <title>Novel species of Nocardioides.</title>
        <authorList>
            <person name="Liu Q."/>
            <person name="Xin Y.-H."/>
        </authorList>
    </citation>
    <scope>NUCLEOTIDE SEQUENCE [LARGE SCALE GENOMIC DNA]</scope>
    <source>
        <strain evidence="15 16">CGMCC 4.6882</strain>
    </source>
</reference>
<keyword evidence="9" id="KW-0902">Two-component regulatory system</keyword>
<protein>
    <recommendedName>
        <fullName evidence="3">histidine kinase</fullName>
        <ecNumber evidence="3">2.7.13.3</ecNumber>
    </recommendedName>
</protein>
<comment type="subcellular location">
    <subcellularLocation>
        <location evidence="2">Cell membrane</location>
    </subcellularLocation>
</comment>
<evidence type="ECO:0000256" key="2">
    <source>
        <dbReference type="ARBA" id="ARBA00004236"/>
    </source>
</evidence>
<evidence type="ECO:0000256" key="1">
    <source>
        <dbReference type="ARBA" id="ARBA00000085"/>
    </source>
</evidence>
<comment type="caution">
    <text evidence="15">The sequence shown here is derived from an EMBL/GenBank/DDBJ whole genome shotgun (WGS) entry which is preliminary data.</text>
</comment>
<comment type="catalytic activity">
    <reaction evidence="1">
        <text>ATP + protein L-histidine = ADP + protein N-phospho-L-histidine.</text>
        <dbReference type="EC" id="2.7.13.3"/>
    </reaction>
</comment>
<keyword evidence="5" id="KW-0808">Transferase</keyword>
<feature type="domain" description="HAMP" evidence="14">
    <location>
        <begin position="180"/>
        <end position="233"/>
    </location>
</feature>
<keyword evidence="8 12" id="KW-1133">Transmembrane helix</keyword>
<feature type="region of interest" description="Disordered" evidence="11">
    <location>
        <begin position="423"/>
        <end position="443"/>
    </location>
</feature>
<feature type="transmembrane region" description="Helical" evidence="12">
    <location>
        <begin position="154"/>
        <end position="176"/>
    </location>
</feature>
<dbReference type="SUPFAM" id="SSF47384">
    <property type="entry name" value="Homodimeric domain of signal transducing histidine kinase"/>
    <property type="match status" value="1"/>
</dbReference>
<dbReference type="SMART" id="SM00388">
    <property type="entry name" value="HisKA"/>
    <property type="match status" value="1"/>
</dbReference>
<dbReference type="PANTHER" id="PTHR45436">
    <property type="entry name" value="SENSOR HISTIDINE KINASE YKOH"/>
    <property type="match status" value="1"/>
</dbReference>
<evidence type="ECO:0000313" key="15">
    <source>
        <dbReference type="EMBL" id="RYB93682.1"/>
    </source>
</evidence>
<evidence type="ECO:0000259" key="13">
    <source>
        <dbReference type="PROSITE" id="PS50109"/>
    </source>
</evidence>
<dbReference type="AlphaFoldDB" id="A0A4V1RKW3"/>
<evidence type="ECO:0000256" key="10">
    <source>
        <dbReference type="ARBA" id="ARBA00023136"/>
    </source>
</evidence>
<evidence type="ECO:0000256" key="7">
    <source>
        <dbReference type="ARBA" id="ARBA00022777"/>
    </source>
</evidence>
<evidence type="ECO:0000256" key="11">
    <source>
        <dbReference type="SAM" id="MobiDB-lite"/>
    </source>
</evidence>
<evidence type="ECO:0000256" key="6">
    <source>
        <dbReference type="ARBA" id="ARBA00022692"/>
    </source>
</evidence>
<dbReference type="RefSeq" id="WP_129399040.1">
    <property type="nucleotide sequence ID" value="NZ_SDWT01000001.1"/>
</dbReference>
<keyword evidence="6 12" id="KW-0812">Transmembrane</keyword>
<evidence type="ECO:0000259" key="14">
    <source>
        <dbReference type="PROSITE" id="PS50885"/>
    </source>
</evidence>
<dbReference type="OrthoDB" id="3849995at2"/>
<dbReference type="InterPro" id="IPR003661">
    <property type="entry name" value="HisK_dim/P_dom"/>
</dbReference>
<evidence type="ECO:0000256" key="3">
    <source>
        <dbReference type="ARBA" id="ARBA00012438"/>
    </source>
</evidence>
<dbReference type="InterPro" id="IPR050428">
    <property type="entry name" value="TCS_sensor_his_kinase"/>
</dbReference>
<evidence type="ECO:0000256" key="9">
    <source>
        <dbReference type="ARBA" id="ARBA00023012"/>
    </source>
</evidence>
<evidence type="ECO:0000313" key="16">
    <source>
        <dbReference type="Proteomes" id="UP000294071"/>
    </source>
</evidence>
<dbReference type="EMBL" id="SDWT01000001">
    <property type="protein sequence ID" value="RYB93682.1"/>
    <property type="molecule type" value="Genomic_DNA"/>
</dbReference>
<dbReference type="InterPro" id="IPR003660">
    <property type="entry name" value="HAMP_dom"/>
</dbReference>
<dbReference type="Gene3D" id="6.10.340.10">
    <property type="match status" value="1"/>
</dbReference>
<organism evidence="15 16">
    <name type="scientific">Nocardioides oleivorans</name>
    <dbReference type="NCBI Taxonomy" id="273676"/>
    <lineage>
        <taxon>Bacteria</taxon>
        <taxon>Bacillati</taxon>
        <taxon>Actinomycetota</taxon>
        <taxon>Actinomycetes</taxon>
        <taxon>Propionibacteriales</taxon>
        <taxon>Nocardioidaceae</taxon>
        <taxon>Nocardioides</taxon>
    </lineage>
</organism>
<dbReference type="PANTHER" id="PTHR45436:SF5">
    <property type="entry name" value="SENSOR HISTIDINE KINASE TRCS"/>
    <property type="match status" value="1"/>
</dbReference>
<keyword evidence="4" id="KW-0597">Phosphoprotein</keyword>
<evidence type="ECO:0000256" key="4">
    <source>
        <dbReference type="ARBA" id="ARBA00022553"/>
    </source>
</evidence>
<dbReference type="SMART" id="SM00387">
    <property type="entry name" value="HATPase_c"/>
    <property type="match status" value="1"/>
</dbReference>